<evidence type="ECO:0000313" key="1">
    <source>
        <dbReference type="EMBL" id="MBD7967608.1"/>
    </source>
</evidence>
<dbReference type="Proteomes" id="UP000608071">
    <property type="component" value="Unassembled WGS sequence"/>
</dbReference>
<evidence type="ECO:0008006" key="3">
    <source>
        <dbReference type="Google" id="ProtNLM"/>
    </source>
</evidence>
<gene>
    <name evidence="1" type="ORF">H9647_06005</name>
</gene>
<proteinExistence type="predicted"/>
<dbReference type="EMBL" id="JACSQL010000002">
    <property type="protein sequence ID" value="MBD7967608.1"/>
    <property type="molecule type" value="Genomic_DNA"/>
</dbReference>
<evidence type="ECO:0000313" key="2">
    <source>
        <dbReference type="Proteomes" id="UP000608071"/>
    </source>
</evidence>
<dbReference type="RefSeq" id="WP_191798858.1">
    <property type="nucleotide sequence ID" value="NZ_JACSQL010000002.1"/>
</dbReference>
<organism evidence="1 2">
    <name type="scientific">Paenibacillus gallinarum</name>
    <dbReference type="NCBI Taxonomy" id="2762232"/>
    <lineage>
        <taxon>Bacteria</taxon>
        <taxon>Bacillati</taxon>
        <taxon>Bacillota</taxon>
        <taxon>Bacilli</taxon>
        <taxon>Bacillales</taxon>
        <taxon>Paenibacillaceae</taxon>
        <taxon>Paenibacillus</taxon>
    </lineage>
</organism>
<sequence>MNYQGHHHMKKHCPILKPIVCEPVHVVKNHYHKAIQPIIHPVEIINKHHVIPVPKHEWAVVESDQEGQMGNLGGGCCGPNRRR</sequence>
<name>A0ABR8SVU2_9BACL</name>
<comment type="caution">
    <text evidence="1">The sequence shown here is derived from an EMBL/GenBank/DDBJ whole genome shotgun (WGS) entry which is preliminary data.</text>
</comment>
<accession>A0ABR8SVU2</accession>
<protein>
    <recommendedName>
        <fullName evidence="3">Spore coat protein D</fullName>
    </recommendedName>
</protein>
<reference evidence="1 2" key="1">
    <citation type="submission" date="2020-08" db="EMBL/GenBank/DDBJ databases">
        <title>A Genomic Blueprint of the Chicken Gut Microbiome.</title>
        <authorList>
            <person name="Gilroy R."/>
            <person name="Ravi A."/>
            <person name="Getino M."/>
            <person name="Pursley I."/>
            <person name="Horton D.L."/>
            <person name="Alikhan N.-F."/>
            <person name="Baker D."/>
            <person name="Gharbi K."/>
            <person name="Hall N."/>
            <person name="Watson M."/>
            <person name="Adriaenssens E.M."/>
            <person name="Foster-Nyarko E."/>
            <person name="Jarju S."/>
            <person name="Secka A."/>
            <person name="Antonio M."/>
            <person name="Oren A."/>
            <person name="Chaudhuri R."/>
            <person name="La Ragione R.M."/>
            <person name="Hildebrand F."/>
            <person name="Pallen M.J."/>
        </authorList>
    </citation>
    <scope>NUCLEOTIDE SEQUENCE [LARGE SCALE GENOMIC DNA]</scope>
    <source>
        <strain evidence="1 2">Sa2BVA9</strain>
    </source>
</reference>
<keyword evidence="2" id="KW-1185">Reference proteome</keyword>